<feature type="region of interest" description="Disordered" evidence="1">
    <location>
        <begin position="48"/>
        <end position="76"/>
    </location>
</feature>
<evidence type="ECO:0000256" key="1">
    <source>
        <dbReference type="SAM" id="MobiDB-lite"/>
    </source>
</evidence>
<sequence>MDWSRLAPWGRRRRARQAVRRSIEAAQAAQAAEQQAARMRVIAQAHVDPPHGRNEPAVLMTPGQQHRGNGGTRWPR</sequence>
<dbReference type="Proteomes" id="UP001144280">
    <property type="component" value="Unassembled WGS sequence"/>
</dbReference>
<keyword evidence="3" id="KW-1185">Reference proteome</keyword>
<evidence type="ECO:0000313" key="3">
    <source>
        <dbReference type="Proteomes" id="UP001144280"/>
    </source>
</evidence>
<organism evidence="2 3">
    <name type="scientific">Phytohabitans aurantiacus</name>
    <dbReference type="NCBI Taxonomy" id="3016789"/>
    <lineage>
        <taxon>Bacteria</taxon>
        <taxon>Bacillati</taxon>
        <taxon>Actinomycetota</taxon>
        <taxon>Actinomycetes</taxon>
        <taxon>Micromonosporales</taxon>
        <taxon>Micromonosporaceae</taxon>
    </lineage>
</organism>
<proteinExistence type="predicted"/>
<dbReference type="RefSeq" id="WP_281891722.1">
    <property type="nucleotide sequence ID" value="NZ_BSDI01000001.1"/>
</dbReference>
<accession>A0ABQ5QKV5</accession>
<protein>
    <submittedName>
        <fullName evidence="2">Uncharacterized protein</fullName>
    </submittedName>
</protein>
<comment type="caution">
    <text evidence="2">The sequence shown here is derived from an EMBL/GenBank/DDBJ whole genome shotgun (WGS) entry which is preliminary data.</text>
</comment>
<name>A0ABQ5QKV5_9ACTN</name>
<reference evidence="2" key="1">
    <citation type="submission" date="2022-12" db="EMBL/GenBank/DDBJ databases">
        <title>New Phytohabitans aurantiacus sp. RD004123 nov., an actinomycete isolated from soil.</title>
        <authorList>
            <person name="Triningsih D.W."/>
            <person name="Harunari E."/>
            <person name="Igarashi Y."/>
        </authorList>
    </citation>
    <scope>NUCLEOTIDE SEQUENCE</scope>
    <source>
        <strain evidence="2">RD004123</strain>
    </source>
</reference>
<gene>
    <name evidence="2" type="ORF">Pa4123_01560</name>
</gene>
<evidence type="ECO:0000313" key="2">
    <source>
        <dbReference type="EMBL" id="GLH94884.1"/>
    </source>
</evidence>
<dbReference type="EMBL" id="BSDI01000001">
    <property type="protein sequence ID" value="GLH94884.1"/>
    <property type="molecule type" value="Genomic_DNA"/>
</dbReference>